<name>A0AAI8XL84_MYCME</name>
<dbReference type="EMBL" id="AP027452">
    <property type="protein sequence ID" value="BDY26606.1"/>
    <property type="molecule type" value="Genomic_DNA"/>
</dbReference>
<evidence type="ECO:0000313" key="1">
    <source>
        <dbReference type="EMBL" id="BDY26606.1"/>
    </source>
</evidence>
<reference evidence="1" key="1">
    <citation type="submission" date="2023-03" db="EMBL/GenBank/DDBJ databases">
        <title>Draft genome sequence of a Mycolicibacterium mageritense strain H4_3_1 isolated from a hybrid biological-inorganic system reactor.</title>
        <authorList>
            <person name="Feng X."/>
            <person name="Kazama D."/>
            <person name="Sato K."/>
            <person name="Kobayashi H."/>
        </authorList>
    </citation>
    <scope>NUCLEOTIDE SEQUENCE</scope>
    <source>
        <strain evidence="1">H4_3_1</strain>
    </source>
</reference>
<dbReference type="Proteomes" id="UP001241092">
    <property type="component" value="Chromosome"/>
</dbReference>
<evidence type="ECO:0000313" key="2">
    <source>
        <dbReference type="Proteomes" id="UP001241092"/>
    </source>
</evidence>
<sequence>MRVEVGIDVSPVRQPVLEDFPRDVTQRSGDLRHGAGALSVVPHFPYPRAGPERSS</sequence>
<accession>A0AAI8XL84</accession>
<proteinExistence type="predicted"/>
<gene>
    <name evidence="1" type="ORF">hbim_00520</name>
</gene>
<organism evidence="1 2">
    <name type="scientific">Mycolicibacterium mageritense</name>
    <name type="common">Mycobacterium mageritense</name>
    <dbReference type="NCBI Taxonomy" id="53462"/>
    <lineage>
        <taxon>Bacteria</taxon>
        <taxon>Bacillati</taxon>
        <taxon>Actinomycetota</taxon>
        <taxon>Actinomycetes</taxon>
        <taxon>Mycobacteriales</taxon>
        <taxon>Mycobacteriaceae</taxon>
        <taxon>Mycolicibacterium</taxon>
    </lineage>
</organism>
<dbReference type="AlphaFoldDB" id="A0AAI8XL84"/>
<protein>
    <submittedName>
        <fullName evidence="1">Uncharacterized protein</fullName>
    </submittedName>
</protein>